<dbReference type="GO" id="GO:0003677">
    <property type="term" value="F:DNA binding"/>
    <property type="evidence" value="ECO:0007669"/>
    <property type="project" value="InterPro"/>
</dbReference>
<sequence length="82" mass="9190">MIIAKPLSIKQPEAAALIREMRSHVGLTQEQLAGHLGVTYSTLNRWENQRGKPSPMAIQKIEAMLEQMGDRGQELLAQYTSK</sequence>
<dbReference type="InterPro" id="IPR010982">
    <property type="entry name" value="Lambda_DNA-bd_dom_sf"/>
</dbReference>
<organism evidence="2 3">
    <name type="scientific">Aliterella atlantica CENA595</name>
    <dbReference type="NCBI Taxonomy" id="1618023"/>
    <lineage>
        <taxon>Bacteria</taxon>
        <taxon>Bacillati</taxon>
        <taxon>Cyanobacteriota</taxon>
        <taxon>Cyanophyceae</taxon>
        <taxon>Chroococcidiopsidales</taxon>
        <taxon>Aliterellaceae</taxon>
        <taxon>Aliterella</taxon>
    </lineage>
</organism>
<dbReference type="Proteomes" id="UP000032452">
    <property type="component" value="Unassembled WGS sequence"/>
</dbReference>
<dbReference type="CDD" id="cd00093">
    <property type="entry name" value="HTH_XRE"/>
    <property type="match status" value="1"/>
</dbReference>
<name>A0A0D8ZMH5_9CYAN</name>
<evidence type="ECO:0000313" key="2">
    <source>
        <dbReference type="EMBL" id="KJH69644.1"/>
    </source>
</evidence>
<reference evidence="2 3" key="1">
    <citation type="submission" date="2015-02" db="EMBL/GenBank/DDBJ databases">
        <title>Draft genome of a novel marine cyanobacterium (Chroococcales) isolated from South Atlantic Ocean.</title>
        <authorList>
            <person name="Rigonato J."/>
            <person name="Alvarenga D.O."/>
            <person name="Branco L.H."/>
            <person name="Varani A.M."/>
            <person name="Brandini F.P."/>
            <person name="Fiore M.F."/>
        </authorList>
    </citation>
    <scope>NUCLEOTIDE SEQUENCE [LARGE SCALE GENOMIC DNA]</scope>
    <source>
        <strain evidence="2 3">CENA595</strain>
    </source>
</reference>
<protein>
    <recommendedName>
        <fullName evidence="1">HTH cro/C1-type domain-containing protein</fullName>
    </recommendedName>
</protein>
<proteinExistence type="predicted"/>
<dbReference type="STRING" id="1618023.UH38_22705"/>
<accession>A0A0D8ZMH5</accession>
<dbReference type="AlphaFoldDB" id="A0A0D8ZMH5"/>
<dbReference type="OrthoDB" id="9801008at2"/>
<dbReference type="InterPro" id="IPR001387">
    <property type="entry name" value="Cro/C1-type_HTH"/>
</dbReference>
<feature type="domain" description="HTH cro/C1-type" evidence="1">
    <location>
        <begin position="18"/>
        <end position="61"/>
    </location>
</feature>
<dbReference type="SMART" id="SM00530">
    <property type="entry name" value="HTH_XRE"/>
    <property type="match status" value="1"/>
</dbReference>
<evidence type="ECO:0000259" key="1">
    <source>
        <dbReference type="PROSITE" id="PS50943"/>
    </source>
</evidence>
<gene>
    <name evidence="2" type="ORF">UH38_22705</name>
</gene>
<dbReference type="Pfam" id="PF01381">
    <property type="entry name" value="HTH_3"/>
    <property type="match status" value="1"/>
</dbReference>
<evidence type="ECO:0000313" key="3">
    <source>
        <dbReference type="Proteomes" id="UP000032452"/>
    </source>
</evidence>
<comment type="caution">
    <text evidence="2">The sequence shown here is derived from an EMBL/GenBank/DDBJ whole genome shotgun (WGS) entry which is preliminary data.</text>
</comment>
<dbReference type="PROSITE" id="PS50943">
    <property type="entry name" value="HTH_CROC1"/>
    <property type="match status" value="1"/>
</dbReference>
<dbReference type="RefSeq" id="WP_045056990.1">
    <property type="nucleotide sequence ID" value="NZ_CAWMDP010000036.1"/>
</dbReference>
<keyword evidence="3" id="KW-1185">Reference proteome</keyword>
<dbReference type="Gene3D" id="1.10.260.40">
    <property type="entry name" value="lambda repressor-like DNA-binding domains"/>
    <property type="match status" value="1"/>
</dbReference>
<dbReference type="SUPFAM" id="SSF47413">
    <property type="entry name" value="lambda repressor-like DNA-binding domains"/>
    <property type="match status" value="1"/>
</dbReference>
<dbReference type="EMBL" id="JYON01000037">
    <property type="protein sequence ID" value="KJH69644.1"/>
    <property type="molecule type" value="Genomic_DNA"/>
</dbReference>